<keyword evidence="4" id="KW-1185">Reference proteome</keyword>
<evidence type="ECO:0000313" key="2">
    <source>
        <dbReference type="EMBL" id="GBM17225.1"/>
    </source>
</evidence>
<sequence>MPKWSVRPLPPQHLNRHTSNAENFPQSLNLAGELLVKIYLLYPARMESDNVHCAFQVQLTQAFIKIPNCPCNIQIPLINPELLKLCQQTPGSKQASKVLFP</sequence>
<feature type="region of interest" description="Disordered" evidence="1">
    <location>
        <begin position="1"/>
        <end position="21"/>
    </location>
</feature>
<dbReference type="EMBL" id="BGPR01097637">
    <property type="protein sequence ID" value="GBM46270.1"/>
    <property type="molecule type" value="Genomic_DNA"/>
</dbReference>
<dbReference type="EMBL" id="BGPR01000385">
    <property type="protein sequence ID" value="GBM17225.1"/>
    <property type="molecule type" value="Genomic_DNA"/>
</dbReference>
<evidence type="ECO:0000256" key="1">
    <source>
        <dbReference type="SAM" id="MobiDB-lite"/>
    </source>
</evidence>
<reference evidence="3 4" key="1">
    <citation type="journal article" date="2019" name="Sci. Rep.">
        <title>Orb-weaving spider Araneus ventricosus genome elucidates the spidroin gene catalogue.</title>
        <authorList>
            <person name="Kono N."/>
            <person name="Nakamura H."/>
            <person name="Ohtoshi R."/>
            <person name="Moran D.A.P."/>
            <person name="Shinohara A."/>
            <person name="Yoshida Y."/>
            <person name="Fujiwara M."/>
            <person name="Mori M."/>
            <person name="Tomita M."/>
            <person name="Arakawa K."/>
        </authorList>
    </citation>
    <scope>NUCLEOTIDE SEQUENCE [LARGE SCALE GENOMIC DNA]</scope>
</reference>
<accession>A0A4Y2FXU0</accession>
<name>A0A4Y2FXU0_ARAVE</name>
<dbReference type="Proteomes" id="UP000499080">
    <property type="component" value="Unassembled WGS sequence"/>
</dbReference>
<organism evidence="3 4">
    <name type="scientific">Araneus ventricosus</name>
    <name type="common">Orbweaver spider</name>
    <name type="synonym">Epeira ventricosa</name>
    <dbReference type="NCBI Taxonomy" id="182803"/>
    <lineage>
        <taxon>Eukaryota</taxon>
        <taxon>Metazoa</taxon>
        <taxon>Ecdysozoa</taxon>
        <taxon>Arthropoda</taxon>
        <taxon>Chelicerata</taxon>
        <taxon>Arachnida</taxon>
        <taxon>Araneae</taxon>
        <taxon>Araneomorphae</taxon>
        <taxon>Entelegynae</taxon>
        <taxon>Araneoidea</taxon>
        <taxon>Araneidae</taxon>
        <taxon>Araneus</taxon>
    </lineage>
</organism>
<protein>
    <submittedName>
        <fullName evidence="3">Uncharacterized protein</fullName>
    </submittedName>
</protein>
<comment type="caution">
    <text evidence="3">The sequence shown here is derived from an EMBL/GenBank/DDBJ whole genome shotgun (WGS) entry which is preliminary data.</text>
</comment>
<evidence type="ECO:0000313" key="4">
    <source>
        <dbReference type="Proteomes" id="UP000499080"/>
    </source>
</evidence>
<proteinExistence type="predicted"/>
<evidence type="ECO:0000313" key="3">
    <source>
        <dbReference type="EMBL" id="GBM46270.1"/>
    </source>
</evidence>
<gene>
    <name evidence="2" type="ORF">AVEN_223775_1</name>
    <name evidence="3" type="ORF">AVEN_273576_1</name>
</gene>
<dbReference type="AlphaFoldDB" id="A0A4Y2FXU0"/>